<evidence type="ECO:0000256" key="1">
    <source>
        <dbReference type="SAM" id="MobiDB-lite"/>
    </source>
</evidence>
<reference evidence="2" key="2">
    <citation type="submission" date="2016-06" db="EMBL/GenBank/DDBJ databases">
        <title>The genome of a short-lived fish provides insights into sex chromosome evolution and the genetic control of aging.</title>
        <authorList>
            <person name="Reichwald K."/>
            <person name="Felder M."/>
            <person name="Petzold A."/>
            <person name="Koch P."/>
            <person name="Groth M."/>
            <person name="Platzer M."/>
        </authorList>
    </citation>
    <scope>NUCLEOTIDE SEQUENCE</scope>
    <source>
        <tissue evidence="2">Brain</tissue>
    </source>
</reference>
<reference evidence="2" key="1">
    <citation type="submission" date="2016-05" db="EMBL/GenBank/DDBJ databases">
        <authorList>
            <person name="Lavstsen T."/>
            <person name="Jespersen J.S."/>
        </authorList>
    </citation>
    <scope>NUCLEOTIDE SEQUENCE</scope>
    <source>
        <tissue evidence="2">Brain</tissue>
    </source>
</reference>
<protein>
    <submittedName>
        <fullName evidence="2">Interferon regulatory factor 2</fullName>
    </submittedName>
</protein>
<name>A0A1A8Q6D5_9TELE</name>
<evidence type="ECO:0000313" key="2">
    <source>
        <dbReference type="EMBL" id="SBR88789.1"/>
    </source>
</evidence>
<feature type="region of interest" description="Disordered" evidence="1">
    <location>
        <begin position="14"/>
        <end position="35"/>
    </location>
</feature>
<accession>A0A1A8Q6D5</accession>
<dbReference type="AlphaFoldDB" id="A0A1A8Q6D5"/>
<proteinExistence type="predicted"/>
<sequence length="83" mass="9061">LMWESMKTLCDLATHPCGAPPEDHDGDTSPSPVRPGDMWVDTSILMSSVSCKQTRSSSFCHCQHFQPQVPQLDTSGRSGVPMV</sequence>
<feature type="non-terminal residue" evidence="2">
    <location>
        <position position="1"/>
    </location>
</feature>
<dbReference type="EMBL" id="HAEG01011076">
    <property type="protein sequence ID" value="SBR88789.1"/>
    <property type="molecule type" value="Transcribed_RNA"/>
</dbReference>
<organism evidence="2">
    <name type="scientific">Nothobranchius pienaari</name>
    <dbReference type="NCBI Taxonomy" id="704102"/>
    <lineage>
        <taxon>Eukaryota</taxon>
        <taxon>Metazoa</taxon>
        <taxon>Chordata</taxon>
        <taxon>Craniata</taxon>
        <taxon>Vertebrata</taxon>
        <taxon>Euteleostomi</taxon>
        <taxon>Actinopterygii</taxon>
        <taxon>Neopterygii</taxon>
        <taxon>Teleostei</taxon>
        <taxon>Neoteleostei</taxon>
        <taxon>Acanthomorphata</taxon>
        <taxon>Ovalentaria</taxon>
        <taxon>Atherinomorphae</taxon>
        <taxon>Cyprinodontiformes</taxon>
        <taxon>Nothobranchiidae</taxon>
        <taxon>Nothobranchius</taxon>
    </lineage>
</organism>
<gene>
    <name evidence="2" type="primary">IRF2</name>
</gene>